<keyword evidence="3" id="KW-1185">Reference proteome</keyword>
<keyword evidence="1" id="KW-0732">Signal</keyword>
<protein>
    <submittedName>
        <fullName evidence="2">Uncharacterized protein</fullName>
    </submittedName>
</protein>
<dbReference type="EMBL" id="BAAARW010000046">
    <property type="protein sequence ID" value="GAA2457329.1"/>
    <property type="molecule type" value="Genomic_DNA"/>
</dbReference>
<evidence type="ECO:0000313" key="2">
    <source>
        <dbReference type="EMBL" id="GAA2457329.1"/>
    </source>
</evidence>
<comment type="caution">
    <text evidence="2">The sequence shown here is derived from an EMBL/GenBank/DDBJ whole genome shotgun (WGS) entry which is preliminary data.</text>
</comment>
<organism evidence="2 3">
    <name type="scientific">Actinomadura vinacea</name>
    <dbReference type="NCBI Taxonomy" id="115336"/>
    <lineage>
        <taxon>Bacteria</taxon>
        <taxon>Bacillati</taxon>
        <taxon>Actinomycetota</taxon>
        <taxon>Actinomycetes</taxon>
        <taxon>Streptosporangiales</taxon>
        <taxon>Thermomonosporaceae</taxon>
        <taxon>Actinomadura</taxon>
    </lineage>
</organism>
<proteinExistence type="predicted"/>
<evidence type="ECO:0000313" key="3">
    <source>
        <dbReference type="Proteomes" id="UP001501231"/>
    </source>
</evidence>
<evidence type="ECO:0000256" key="1">
    <source>
        <dbReference type="SAM" id="SignalP"/>
    </source>
</evidence>
<feature type="signal peptide" evidence="1">
    <location>
        <begin position="1"/>
        <end position="23"/>
    </location>
</feature>
<feature type="chain" id="PRO_5045279746" evidence="1">
    <location>
        <begin position="24"/>
        <end position="58"/>
    </location>
</feature>
<reference evidence="2 3" key="1">
    <citation type="journal article" date="2019" name="Int. J. Syst. Evol. Microbiol.">
        <title>The Global Catalogue of Microorganisms (GCM) 10K type strain sequencing project: providing services to taxonomists for standard genome sequencing and annotation.</title>
        <authorList>
            <consortium name="The Broad Institute Genomics Platform"/>
            <consortium name="The Broad Institute Genome Sequencing Center for Infectious Disease"/>
            <person name="Wu L."/>
            <person name="Ma J."/>
        </authorList>
    </citation>
    <scope>NUCLEOTIDE SEQUENCE [LARGE SCALE GENOMIC DNA]</scope>
    <source>
        <strain evidence="2 3">JCM 3325</strain>
    </source>
</reference>
<sequence>MILRLCDYLAAALVHVTATPAQAALVSRLVASCALWAEAAGRLGAGSVCFEQAWWLSG</sequence>
<gene>
    <name evidence="2" type="ORF">GCM10010191_91330</name>
</gene>
<name>A0ABN3KEI9_9ACTN</name>
<accession>A0ABN3KEI9</accession>
<dbReference type="Proteomes" id="UP001501231">
    <property type="component" value="Unassembled WGS sequence"/>
</dbReference>